<evidence type="ECO:0000313" key="14">
    <source>
        <dbReference type="Proteomes" id="UP000694620"/>
    </source>
</evidence>
<evidence type="ECO:0000256" key="5">
    <source>
        <dbReference type="ARBA" id="ARBA00023040"/>
    </source>
</evidence>
<dbReference type="InterPro" id="IPR050569">
    <property type="entry name" value="TAAR"/>
</dbReference>
<evidence type="ECO:0000256" key="8">
    <source>
        <dbReference type="ARBA" id="ARBA00023170"/>
    </source>
</evidence>
<evidence type="ECO:0000256" key="4">
    <source>
        <dbReference type="ARBA" id="ARBA00022989"/>
    </source>
</evidence>
<dbReference type="InterPro" id="IPR000276">
    <property type="entry name" value="GPCR_Rhodpsn"/>
</dbReference>
<evidence type="ECO:0000256" key="10">
    <source>
        <dbReference type="ARBA" id="ARBA00023224"/>
    </source>
</evidence>
<dbReference type="GO" id="GO:0005886">
    <property type="term" value="C:plasma membrane"/>
    <property type="evidence" value="ECO:0007669"/>
    <property type="project" value="UniProtKB-SubCell"/>
</dbReference>
<keyword evidence="2" id="KW-1003">Cell membrane</keyword>
<gene>
    <name evidence="13" type="primary">LOC127526949</name>
</gene>
<dbReference type="PANTHER" id="PTHR24249:SF381">
    <property type="entry name" value="TRACE AMINE ASSOCIATED RECEPTOR 19P-RELATED"/>
    <property type="match status" value="1"/>
</dbReference>
<evidence type="ECO:0000313" key="13">
    <source>
        <dbReference type="Ensembl" id="ENSECRP00000003187.1"/>
    </source>
</evidence>
<keyword evidence="14" id="KW-1185">Reference proteome</keyword>
<feature type="transmembrane region" description="Helical" evidence="11">
    <location>
        <begin position="152"/>
        <end position="174"/>
    </location>
</feature>
<dbReference type="Pfam" id="PF00001">
    <property type="entry name" value="7tm_1"/>
    <property type="match status" value="1"/>
</dbReference>
<feature type="transmembrane region" description="Helical" evidence="11">
    <location>
        <begin position="73"/>
        <end position="98"/>
    </location>
</feature>
<organism evidence="13 14">
    <name type="scientific">Erpetoichthys calabaricus</name>
    <name type="common">Rope fish</name>
    <name type="synonym">Calamoichthys calabaricus</name>
    <dbReference type="NCBI Taxonomy" id="27687"/>
    <lineage>
        <taxon>Eukaryota</taxon>
        <taxon>Metazoa</taxon>
        <taxon>Chordata</taxon>
        <taxon>Craniata</taxon>
        <taxon>Vertebrata</taxon>
        <taxon>Euteleostomi</taxon>
        <taxon>Actinopterygii</taxon>
        <taxon>Polypteriformes</taxon>
        <taxon>Polypteridae</taxon>
        <taxon>Erpetoichthys</taxon>
    </lineage>
</organism>
<dbReference type="CDD" id="cd15055">
    <property type="entry name" value="7tmA_TAARs"/>
    <property type="match status" value="1"/>
</dbReference>
<keyword evidence="8" id="KW-0675">Receptor</keyword>
<dbReference type="GeneTree" id="ENSGT01120000271932"/>
<feature type="transmembrane region" description="Helical" evidence="11">
    <location>
        <begin position="290"/>
        <end position="314"/>
    </location>
</feature>
<dbReference type="PANTHER" id="PTHR24249">
    <property type="entry name" value="HISTAMINE RECEPTOR-RELATED G-PROTEIN COUPLED RECEPTOR"/>
    <property type="match status" value="1"/>
</dbReference>
<feature type="domain" description="G-protein coupled receptors family 1 profile" evidence="12">
    <location>
        <begin position="53"/>
        <end position="311"/>
    </location>
</feature>
<comment type="subcellular location">
    <subcellularLocation>
        <location evidence="1">Cell membrane</location>
        <topology evidence="1">Multi-pass membrane protein</topology>
    </subcellularLocation>
</comment>
<feature type="transmembrane region" description="Helical" evidence="11">
    <location>
        <begin position="204"/>
        <end position="226"/>
    </location>
</feature>
<evidence type="ECO:0000256" key="6">
    <source>
        <dbReference type="ARBA" id="ARBA00023136"/>
    </source>
</evidence>
<dbReference type="Gene3D" id="1.20.1070.10">
    <property type="entry name" value="Rhodopsin 7-helix transmembrane proteins"/>
    <property type="match status" value="1"/>
</dbReference>
<name>A0A8C4RK26_ERPCA</name>
<dbReference type="PROSITE" id="PS50262">
    <property type="entry name" value="G_PROTEIN_RECEP_F1_2"/>
    <property type="match status" value="1"/>
</dbReference>
<dbReference type="GO" id="GO:0001594">
    <property type="term" value="F:trace-amine receptor activity"/>
    <property type="evidence" value="ECO:0007669"/>
    <property type="project" value="InterPro"/>
</dbReference>
<keyword evidence="4 11" id="KW-1133">Transmembrane helix</keyword>
<dbReference type="SUPFAM" id="SSF81321">
    <property type="entry name" value="Family A G protein-coupled receptor-like"/>
    <property type="match status" value="1"/>
</dbReference>
<reference evidence="13" key="1">
    <citation type="submission" date="2021-06" db="EMBL/GenBank/DDBJ databases">
        <authorList>
            <consortium name="Wellcome Sanger Institute Data Sharing"/>
        </authorList>
    </citation>
    <scope>NUCLEOTIDE SEQUENCE [LARGE SCALE GENOMIC DNA]</scope>
</reference>
<dbReference type="InterPro" id="IPR017452">
    <property type="entry name" value="GPCR_Rhodpsn_7TM"/>
</dbReference>
<feature type="transmembrane region" description="Helical" evidence="11">
    <location>
        <begin position="259"/>
        <end position="278"/>
    </location>
</feature>
<proteinExistence type="predicted"/>
<evidence type="ECO:0000259" key="12">
    <source>
        <dbReference type="PROSITE" id="PS50262"/>
    </source>
</evidence>
<keyword evidence="10" id="KW-0807">Transducer</keyword>
<keyword evidence="3 11" id="KW-0812">Transmembrane</keyword>
<feature type="transmembrane region" description="Helical" evidence="11">
    <location>
        <begin position="110"/>
        <end position="132"/>
    </location>
</feature>
<reference evidence="13" key="3">
    <citation type="submission" date="2025-09" db="UniProtKB">
        <authorList>
            <consortium name="Ensembl"/>
        </authorList>
    </citation>
    <scope>IDENTIFICATION</scope>
</reference>
<evidence type="ECO:0000256" key="7">
    <source>
        <dbReference type="ARBA" id="ARBA00023157"/>
    </source>
</evidence>
<protein>
    <recommendedName>
        <fullName evidence="12">G-protein coupled receptors family 1 profile domain-containing protein</fullName>
    </recommendedName>
</protein>
<dbReference type="AlphaFoldDB" id="A0A8C4RK26"/>
<dbReference type="InterPro" id="IPR009132">
    <property type="entry name" value="TAAR_fam"/>
</dbReference>
<feature type="transmembrane region" description="Helical" evidence="11">
    <location>
        <begin position="37"/>
        <end position="61"/>
    </location>
</feature>
<keyword evidence="7" id="KW-1015">Disulfide bond</keyword>
<keyword evidence="9" id="KW-0325">Glycoprotein</keyword>
<evidence type="ECO:0000256" key="11">
    <source>
        <dbReference type="SAM" id="Phobius"/>
    </source>
</evidence>
<dbReference type="PRINTS" id="PR01830">
    <property type="entry name" value="TRACEAMINER"/>
</dbReference>
<sequence>MHVRKLPEMQKNLSVEYCYHSENVSCVKEPRTPLTVVTLYFCASVAGMLTFYGNLVVIISISHFKQLHTPTNVLVLSLAVADCMIGIIVMPIMVFQFIETCWYFGNTSCVIYSIALCCFTVTSIINMVLIAIDRNIAVCKPFIYSSKVTVRVASLAVGIVWLFAFTYSCSMFLFDGNLEGVIGLDPCPGDCVIMLTPSWNTTDLIISFILPFSIIISLYGQIFVVAQRQASAISAQQKIRHQQSKILNSIKSERKAAKTLGIVISVFLSCWLPFYTYTVINQFFEFSLPLYLYTVLIWLTFMNSGMNPIIYAFFYPWFRKSFRLLITLRICKSSLIILLKDN</sequence>
<keyword evidence="6 11" id="KW-0472">Membrane</keyword>
<evidence type="ECO:0000256" key="2">
    <source>
        <dbReference type="ARBA" id="ARBA00022475"/>
    </source>
</evidence>
<keyword evidence="5" id="KW-0297">G-protein coupled receptor</keyword>
<dbReference type="Proteomes" id="UP000694620">
    <property type="component" value="Chromosome 3"/>
</dbReference>
<evidence type="ECO:0000256" key="9">
    <source>
        <dbReference type="ARBA" id="ARBA00023180"/>
    </source>
</evidence>
<dbReference type="PRINTS" id="PR00237">
    <property type="entry name" value="GPCRRHODOPSN"/>
</dbReference>
<evidence type="ECO:0000256" key="1">
    <source>
        <dbReference type="ARBA" id="ARBA00004651"/>
    </source>
</evidence>
<accession>A0A8C4RK26</accession>
<evidence type="ECO:0000256" key="3">
    <source>
        <dbReference type="ARBA" id="ARBA00022692"/>
    </source>
</evidence>
<dbReference type="SMART" id="SM01381">
    <property type="entry name" value="7TM_GPCR_Srsx"/>
    <property type="match status" value="1"/>
</dbReference>
<dbReference type="Ensembl" id="ENSECRT00000003241.1">
    <property type="protein sequence ID" value="ENSECRP00000003187.1"/>
    <property type="gene ID" value="ENSECRG00000002172.1"/>
</dbReference>
<reference evidence="13" key="2">
    <citation type="submission" date="2025-08" db="UniProtKB">
        <authorList>
            <consortium name="Ensembl"/>
        </authorList>
    </citation>
    <scope>IDENTIFICATION</scope>
</reference>